<evidence type="ECO:0000313" key="15">
    <source>
        <dbReference type="RefSeq" id="XP_006813680.1"/>
    </source>
</evidence>
<evidence type="ECO:0000256" key="3">
    <source>
        <dbReference type="ARBA" id="ARBA00022679"/>
    </source>
</evidence>
<comment type="catalytic activity">
    <reaction evidence="10 11">
        <text>a 5'-end ribonucleotide-tRNA(His) + GTP + ATP + H2O = a 5'-end phospho-guanosine-ribonucleotide-tRNA(His) + AMP + 2 diphosphate + H(+)</text>
        <dbReference type="Rhea" id="RHEA:54564"/>
        <dbReference type="Rhea" id="RHEA-COMP:14193"/>
        <dbReference type="Rhea" id="RHEA-COMP:14917"/>
        <dbReference type="ChEBI" id="CHEBI:15377"/>
        <dbReference type="ChEBI" id="CHEBI:15378"/>
        <dbReference type="ChEBI" id="CHEBI:30616"/>
        <dbReference type="ChEBI" id="CHEBI:33019"/>
        <dbReference type="ChEBI" id="CHEBI:37565"/>
        <dbReference type="ChEBI" id="CHEBI:138282"/>
        <dbReference type="ChEBI" id="CHEBI:141847"/>
        <dbReference type="ChEBI" id="CHEBI:456215"/>
        <dbReference type="EC" id="2.7.7.79"/>
    </reaction>
</comment>
<organism evidence="14 15">
    <name type="scientific">Saccoglossus kowalevskii</name>
    <name type="common">Acorn worm</name>
    <dbReference type="NCBI Taxonomy" id="10224"/>
    <lineage>
        <taxon>Eukaryota</taxon>
        <taxon>Metazoa</taxon>
        <taxon>Hemichordata</taxon>
        <taxon>Enteropneusta</taxon>
        <taxon>Harrimaniidae</taxon>
        <taxon>Saccoglossus</taxon>
    </lineage>
</organism>
<protein>
    <recommendedName>
        <fullName evidence="11">tRNA(His) guanylyltransferase</fullName>
        <ecNumber evidence="11">2.7.7.79</ecNumber>
    </recommendedName>
    <alternativeName>
        <fullName evidence="11">tRNA-histidine guanylyltransferase</fullName>
    </alternativeName>
</protein>
<dbReference type="PANTHER" id="PTHR12729">
    <property type="entry name" value="TRNA(HIS) GUANYLYLTRANSFERASE-RELATED"/>
    <property type="match status" value="1"/>
</dbReference>
<evidence type="ECO:0000256" key="6">
    <source>
        <dbReference type="ARBA" id="ARBA00022723"/>
    </source>
</evidence>
<dbReference type="RefSeq" id="XP_006813680.1">
    <property type="nucleotide sequence ID" value="XM_006813617.1"/>
</dbReference>
<evidence type="ECO:0000313" key="14">
    <source>
        <dbReference type="Proteomes" id="UP000694865"/>
    </source>
</evidence>
<feature type="domain" description="Thg1 C-terminal" evidence="13">
    <location>
        <begin position="138"/>
        <end position="254"/>
    </location>
</feature>
<gene>
    <name evidence="15" type="primary">LOC100374565</name>
</gene>
<evidence type="ECO:0000256" key="11">
    <source>
        <dbReference type="PIRNR" id="PIRNR028980"/>
    </source>
</evidence>
<keyword evidence="4 11" id="KW-0819">tRNA processing</keyword>
<dbReference type="Pfam" id="PF14413">
    <property type="entry name" value="Thg1C"/>
    <property type="match status" value="1"/>
</dbReference>
<comment type="similarity">
    <text evidence="2 11">Belongs to the tRNA(His) guanylyltransferase family.</text>
</comment>
<dbReference type="Gene3D" id="3.30.70.3000">
    <property type="match status" value="1"/>
</dbReference>
<evidence type="ECO:0000256" key="5">
    <source>
        <dbReference type="ARBA" id="ARBA00022695"/>
    </source>
</evidence>
<keyword evidence="9 11" id="KW-0342">GTP-binding</keyword>
<reference evidence="15" key="1">
    <citation type="submission" date="2025-08" db="UniProtKB">
        <authorList>
            <consortium name="RefSeq"/>
        </authorList>
    </citation>
    <scope>IDENTIFICATION</scope>
    <source>
        <tissue evidence="15">Testes</tissue>
    </source>
</reference>
<dbReference type="GeneID" id="100374565"/>
<comment type="cofactor">
    <cofactor evidence="1 11">
        <name>Mg(2+)</name>
        <dbReference type="ChEBI" id="CHEBI:18420"/>
    </cofactor>
</comment>
<keyword evidence="6 11" id="KW-0479">Metal-binding</keyword>
<dbReference type="InterPro" id="IPR025845">
    <property type="entry name" value="Thg1_C_dom"/>
</dbReference>
<dbReference type="InterPro" id="IPR024956">
    <property type="entry name" value="tRNAHis_GuaTrfase_cat"/>
</dbReference>
<feature type="domain" description="tRNAHis guanylyltransferase catalytic" evidence="12">
    <location>
        <begin position="6"/>
        <end position="135"/>
    </location>
</feature>
<name>A0ABM0M0Y9_SACKO</name>
<keyword evidence="7 11" id="KW-0547">Nucleotide-binding</keyword>
<dbReference type="Proteomes" id="UP000694865">
    <property type="component" value="Unplaced"/>
</dbReference>
<dbReference type="InterPro" id="IPR007537">
    <property type="entry name" value="tRNAHis_GuaTrfase_Thg1"/>
</dbReference>
<keyword evidence="5 11" id="KW-0548">Nucleotidyltransferase</keyword>
<evidence type="ECO:0000256" key="4">
    <source>
        <dbReference type="ARBA" id="ARBA00022694"/>
    </source>
</evidence>
<dbReference type="PANTHER" id="PTHR12729:SF6">
    <property type="entry name" value="TRNA(HIS) GUANYLYLTRANSFERASE-RELATED"/>
    <property type="match status" value="1"/>
</dbReference>
<dbReference type="PIRSF" id="PIRSF028980">
    <property type="entry name" value="tRNAHis_guanylyltransferase"/>
    <property type="match status" value="1"/>
</dbReference>
<keyword evidence="8 11" id="KW-0460">Magnesium</keyword>
<evidence type="ECO:0000256" key="8">
    <source>
        <dbReference type="ARBA" id="ARBA00022842"/>
    </source>
</evidence>
<sequence length="270" mass="31865">MANSKYEYVRHFETQDRCLPNCWIVVRLDGKNFHKFSDSHEFSKPNDEAALNLMNCCAVYVMNEFQDITVAYGESDEYSFVFRKGTTQFSRRASKLMTNVVSLFAASYVFNWSKFFPNKQLMYPPAFDCRVVVYPSDENLRDYLSWRQADCHINNLYNTCFWKLVLQGGYSTKEAEQKLKGTYSSDKNELLFSQFDINYNELPQLFRKGTVLFWQKVEEKLMKHFKSKDSERLETKEVTRVRNVVVTQHIDIIGDEFWKLHPEILGKAKS</sequence>
<evidence type="ECO:0000256" key="1">
    <source>
        <dbReference type="ARBA" id="ARBA00001946"/>
    </source>
</evidence>
<comment type="function">
    <text evidence="11">Adds a GMP to the 5'-end of tRNA(His) after transcription and RNase P cleavage.</text>
</comment>
<evidence type="ECO:0000256" key="10">
    <source>
        <dbReference type="ARBA" id="ARBA00047281"/>
    </source>
</evidence>
<evidence type="ECO:0000256" key="2">
    <source>
        <dbReference type="ARBA" id="ARBA00010113"/>
    </source>
</evidence>
<evidence type="ECO:0000256" key="9">
    <source>
        <dbReference type="ARBA" id="ARBA00023134"/>
    </source>
</evidence>
<dbReference type="InterPro" id="IPR038469">
    <property type="entry name" value="tRNAHis_GuaTrfase_Thg1_sf"/>
</dbReference>
<evidence type="ECO:0000259" key="13">
    <source>
        <dbReference type="Pfam" id="PF14413"/>
    </source>
</evidence>
<evidence type="ECO:0000259" key="12">
    <source>
        <dbReference type="Pfam" id="PF04446"/>
    </source>
</evidence>
<evidence type="ECO:0000256" key="7">
    <source>
        <dbReference type="ARBA" id="ARBA00022741"/>
    </source>
</evidence>
<keyword evidence="14" id="KW-1185">Reference proteome</keyword>
<keyword evidence="3 11" id="KW-0808">Transferase</keyword>
<proteinExistence type="inferred from homology"/>
<accession>A0ABM0M0Y9</accession>
<dbReference type="EC" id="2.7.7.79" evidence="11"/>
<dbReference type="Pfam" id="PF04446">
    <property type="entry name" value="Thg1"/>
    <property type="match status" value="1"/>
</dbReference>